<protein>
    <submittedName>
        <fullName evidence="2">GNAT family N-acetyltransferase</fullName>
        <ecNumber evidence="2">2.3.1.-</ecNumber>
    </submittedName>
</protein>
<proteinExistence type="predicted"/>
<dbReference type="Gene3D" id="3.40.630.30">
    <property type="match status" value="1"/>
</dbReference>
<keyword evidence="2" id="KW-0012">Acyltransferase</keyword>
<reference evidence="2 3" key="1">
    <citation type="submission" date="2022-10" db="EMBL/GenBank/DDBJ databases">
        <title>Marinomonas transparenta sp. nov. and Marinomonas sargassi sp. nov., isolated from marine alga (Sargassum natans (L.) Gaillon).</title>
        <authorList>
            <person name="Wang Y."/>
        </authorList>
    </citation>
    <scope>NUCLEOTIDE SEQUENCE [LARGE SCALE GENOMIC DNA]</scope>
    <source>
        <strain evidence="2 3">C2222</strain>
    </source>
</reference>
<dbReference type="Proteomes" id="UP001209713">
    <property type="component" value="Unassembled WGS sequence"/>
</dbReference>
<comment type="caution">
    <text evidence="2">The sequence shown here is derived from an EMBL/GenBank/DDBJ whole genome shotgun (WGS) entry which is preliminary data.</text>
</comment>
<keyword evidence="3" id="KW-1185">Reference proteome</keyword>
<feature type="domain" description="N-acetyltransferase" evidence="1">
    <location>
        <begin position="7"/>
        <end position="152"/>
    </location>
</feature>
<evidence type="ECO:0000259" key="1">
    <source>
        <dbReference type="PROSITE" id="PS51186"/>
    </source>
</evidence>
<accession>A0ABT2YTW9</accession>
<sequence>MLTWHQQGFTELSLFTLYDLLKVRTDIFVVEQNCPYPELDNIDKHDNTKHLFALLEGNPIAYARIIAPNISYQNHSSIGRVLVIENHRKDKLGHQLVKRAIQSCITQWPDIPIKIGAQSHLQGFYQKHGFTTTSEPYIEDGIEHVTMVYSANNSDI</sequence>
<keyword evidence="2" id="KW-0808">Transferase</keyword>
<evidence type="ECO:0000313" key="2">
    <source>
        <dbReference type="EMBL" id="MCV2403343.1"/>
    </source>
</evidence>
<dbReference type="EC" id="2.3.1.-" evidence="2"/>
<dbReference type="PROSITE" id="PS51186">
    <property type="entry name" value="GNAT"/>
    <property type="match status" value="1"/>
</dbReference>
<name>A0ABT2YTW9_9GAMM</name>
<dbReference type="GO" id="GO:0016746">
    <property type="term" value="F:acyltransferase activity"/>
    <property type="evidence" value="ECO:0007669"/>
    <property type="project" value="UniProtKB-KW"/>
</dbReference>
<evidence type="ECO:0000313" key="3">
    <source>
        <dbReference type="Proteomes" id="UP001209713"/>
    </source>
</evidence>
<dbReference type="InterPro" id="IPR000182">
    <property type="entry name" value="GNAT_dom"/>
</dbReference>
<organism evidence="2 3">
    <name type="scientific">Marinomonas sargassi</name>
    <dbReference type="NCBI Taxonomy" id="2984494"/>
    <lineage>
        <taxon>Bacteria</taxon>
        <taxon>Pseudomonadati</taxon>
        <taxon>Pseudomonadota</taxon>
        <taxon>Gammaproteobacteria</taxon>
        <taxon>Oceanospirillales</taxon>
        <taxon>Oceanospirillaceae</taxon>
        <taxon>Marinomonas</taxon>
    </lineage>
</organism>
<dbReference type="InterPro" id="IPR016181">
    <property type="entry name" value="Acyl_CoA_acyltransferase"/>
</dbReference>
<dbReference type="RefSeq" id="WP_263530716.1">
    <property type="nucleotide sequence ID" value="NZ_JAOVZB010000004.1"/>
</dbReference>
<dbReference type="EMBL" id="JAOVZB010000004">
    <property type="protein sequence ID" value="MCV2403343.1"/>
    <property type="molecule type" value="Genomic_DNA"/>
</dbReference>
<dbReference type="Pfam" id="PF13673">
    <property type="entry name" value="Acetyltransf_10"/>
    <property type="match status" value="1"/>
</dbReference>
<dbReference type="SUPFAM" id="SSF55729">
    <property type="entry name" value="Acyl-CoA N-acyltransferases (Nat)"/>
    <property type="match status" value="1"/>
</dbReference>
<gene>
    <name evidence="2" type="ORF">OFY17_10665</name>
</gene>